<feature type="transmembrane region" description="Helical" evidence="1">
    <location>
        <begin position="6"/>
        <end position="25"/>
    </location>
</feature>
<dbReference type="EMBL" id="MTEJ01000015">
    <property type="protein sequence ID" value="OQX15383.1"/>
    <property type="molecule type" value="Genomic_DNA"/>
</dbReference>
<evidence type="ECO:0000313" key="2">
    <source>
        <dbReference type="EMBL" id="OQX15383.1"/>
    </source>
</evidence>
<reference evidence="2 3" key="1">
    <citation type="submission" date="2017-01" db="EMBL/GenBank/DDBJ databases">
        <title>Novel large sulfur bacteria in the metagenomes of groundwater-fed chemosynthetic microbial mats in the Lake Huron basin.</title>
        <authorList>
            <person name="Sharrar A.M."/>
            <person name="Flood B.E."/>
            <person name="Bailey J.V."/>
            <person name="Jones D.S."/>
            <person name="Biddanda B."/>
            <person name="Ruberg S.A."/>
            <person name="Marcus D.N."/>
            <person name="Dick G.J."/>
        </authorList>
    </citation>
    <scope>NUCLEOTIDE SEQUENCE [LARGE SCALE GENOMIC DNA]</scope>
    <source>
        <strain evidence="2">A8</strain>
    </source>
</reference>
<keyword evidence="1" id="KW-0812">Transmembrane</keyword>
<feature type="transmembrane region" description="Helical" evidence="1">
    <location>
        <begin position="113"/>
        <end position="130"/>
    </location>
</feature>
<proteinExistence type="predicted"/>
<gene>
    <name evidence="2" type="ORF">BWK73_06995</name>
</gene>
<sequence>MNDFGSTFWTIVFIFALAWLAYYFGWQRGHAYGYLEGEEEGKKKGKAEGEKLGITKGVTERVLNSIAGSRGGVLEDTEKAVREQLYAKLTEKAPPPKKPPGFMESLVDGLKKLFWWALLTGIVALVVYNTK</sequence>
<evidence type="ECO:0000313" key="3">
    <source>
        <dbReference type="Proteomes" id="UP000192491"/>
    </source>
</evidence>
<dbReference type="Proteomes" id="UP000192491">
    <property type="component" value="Unassembled WGS sequence"/>
</dbReference>
<evidence type="ECO:0000256" key="1">
    <source>
        <dbReference type="SAM" id="Phobius"/>
    </source>
</evidence>
<keyword evidence="1" id="KW-1133">Transmembrane helix</keyword>
<protein>
    <submittedName>
        <fullName evidence="2">Uncharacterized protein</fullName>
    </submittedName>
</protein>
<accession>A0A1Y1QWB3</accession>
<name>A0A1Y1QWB3_9GAMM</name>
<organism evidence="2 3">
    <name type="scientific">Thiothrix lacustris</name>
    <dbReference type="NCBI Taxonomy" id="525917"/>
    <lineage>
        <taxon>Bacteria</taxon>
        <taxon>Pseudomonadati</taxon>
        <taxon>Pseudomonadota</taxon>
        <taxon>Gammaproteobacteria</taxon>
        <taxon>Thiotrichales</taxon>
        <taxon>Thiotrichaceae</taxon>
        <taxon>Thiothrix</taxon>
    </lineage>
</organism>
<comment type="caution">
    <text evidence="2">The sequence shown here is derived from an EMBL/GenBank/DDBJ whole genome shotgun (WGS) entry which is preliminary data.</text>
</comment>
<dbReference type="AlphaFoldDB" id="A0A1Y1QWB3"/>
<keyword evidence="1" id="KW-0472">Membrane</keyword>